<sequence>MRLPLPPDDDVLLIGRRPLRAVLARGVADAVRWETTVCGFTEHPDGVDVHLAGARDVRVDVLVGADGVRSRITPALTGRPAARPAGVTAIAARVPLGVPGAPPVPGDLRHGLAFGYGPRGVGVFLALHRPGPRPAPEAEPPYLVWSVAAAPERFSGDPATTNPAGLVDEARRLLRGWGRGSRRG</sequence>
<proteinExistence type="predicted"/>
<evidence type="ECO:0000313" key="1">
    <source>
        <dbReference type="EMBL" id="GIJ05932.1"/>
    </source>
</evidence>
<dbReference type="Gene3D" id="3.50.50.60">
    <property type="entry name" value="FAD/NAD(P)-binding domain"/>
    <property type="match status" value="1"/>
</dbReference>
<dbReference type="Proteomes" id="UP000652013">
    <property type="component" value="Unassembled WGS sequence"/>
</dbReference>
<comment type="caution">
    <text evidence="1">The sequence shown here is derived from an EMBL/GenBank/DDBJ whole genome shotgun (WGS) entry which is preliminary data.</text>
</comment>
<dbReference type="EMBL" id="BOOY01000036">
    <property type="protein sequence ID" value="GIJ05932.1"/>
    <property type="molecule type" value="Genomic_DNA"/>
</dbReference>
<gene>
    <name evidence="1" type="ORF">Sya03_52840</name>
</gene>
<protein>
    <submittedName>
        <fullName evidence="1">Uncharacterized protein</fullName>
    </submittedName>
</protein>
<dbReference type="InterPro" id="IPR036188">
    <property type="entry name" value="FAD/NAD-bd_sf"/>
</dbReference>
<keyword evidence="2" id="KW-1185">Reference proteome</keyword>
<reference evidence="1" key="1">
    <citation type="submission" date="2021-01" db="EMBL/GenBank/DDBJ databases">
        <title>Whole genome shotgun sequence of Spirilliplanes yamanashiensis NBRC 15828.</title>
        <authorList>
            <person name="Komaki H."/>
            <person name="Tamura T."/>
        </authorList>
    </citation>
    <scope>NUCLEOTIDE SEQUENCE</scope>
    <source>
        <strain evidence="1">NBRC 15828</strain>
    </source>
</reference>
<accession>A0A8J3YDQ9</accession>
<evidence type="ECO:0000313" key="2">
    <source>
        <dbReference type="Proteomes" id="UP000652013"/>
    </source>
</evidence>
<dbReference type="AlphaFoldDB" id="A0A8J3YDQ9"/>
<organism evidence="1 2">
    <name type="scientific">Spirilliplanes yamanashiensis</name>
    <dbReference type="NCBI Taxonomy" id="42233"/>
    <lineage>
        <taxon>Bacteria</taxon>
        <taxon>Bacillati</taxon>
        <taxon>Actinomycetota</taxon>
        <taxon>Actinomycetes</taxon>
        <taxon>Micromonosporales</taxon>
        <taxon>Micromonosporaceae</taxon>
        <taxon>Spirilliplanes</taxon>
    </lineage>
</organism>
<name>A0A8J3YDQ9_9ACTN</name>
<dbReference type="RefSeq" id="WP_239107855.1">
    <property type="nucleotide sequence ID" value="NZ_BAAAGJ010000003.1"/>
</dbReference>
<dbReference type="SUPFAM" id="SSF51905">
    <property type="entry name" value="FAD/NAD(P)-binding domain"/>
    <property type="match status" value="1"/>
</dbReference>